<evidence type="ECO:0000256" key="11">
    <source>
        <dbReference type="NCBIfam" id="TIGR00665"/>
    </source>
</evidence>
<evidence type="ECO:0000256" key="10">
    <source>
        <dbReference type="ARBA" id="ARBA00048954"/>
    </source>
</evidence>
<comment type="catalytic activity">
    <reaction evidence="10 12">
        <text>ATP + H2O = ADP + phosphate + H(+)</text>
        <dbReference type="Rhea" id="RHEA:13065"/>
        <dbReference type="ChEBI" id="CHEBI:15377"/>
        <dbReference type="ChEBI" id="CHEBI:15378"/>
        <dbReference type="ChEBI" id="CHEBI:30616"/>
        <dbReference type="ChEBI" id="CHEBI:43474"/>
        <dbReference type="ChEBI" id="CHEBI:456216"/>
        <dbReference type="EC" id="5.6.2.3"/>
    </reaction>
</comment>
<comment type="similarity">
    <text evidence="1 12">Belongs to the helicase family. DnaB subfamily.</text>
</comment>
<dbReference type="FunFam" id="1.10.860.10:FF:000001">
    <property type="entry name" value="Replicative DNA helicase"/>
    <property type="match status" value="1"/>
</dbReference>
<dbReference type="PANTHER" id="PTHR30153:SF2">
    <property type="entry name" value="REPLICATIVE DNA HELICASE"/>
    <property type="match status" value="1"/>
</dbReference>
<dbReference type="SMART" id="SM00382">
    <property type="entry name" value="AAA"/>
    <property type="match status" value="1"/>
</dbReference>
<keyword evidence="8 12" id="KW-0238">DNA-binding</keyword>
<gene>
    <name evidence="15" type="ORF">FC84_GL000080</name>
</gene>
<dbReference type="EMBL" id="AYYK01000008">
    <property type="protein sequence ID" value="KRM78925.1"/>
    <property type="molecule type" value="Genomic_DNA"/>
</dbReference>
<keyword evidence="2 12" id="KW-0639">Primosome</keyword>
<dbReference type="GO" id="GO:0043139">
    <property type="term" value="F:5'-3' DNA helicase activity"/>
    <property type="evidence" value="ECO:0007669"/>
    <property type="project" value="UniProtKB-EC"/>
</dbReference>
<dbReference type="InterPro" id="IPR007694">
    <property type="entry name" value="DNA_helicase_DnaB-like_C"/>
</dbReference>
<dbReference type="GO" id="GO:1990077">
    <property type="term" value="C:primosome complex"/>
    <property type="evidence" value="ECO:0007669"/>
    <property type="project" value="UniProtKB-UniRule"/>
</dbReference>
<dbReference type="PANTHER" id="PTHR30153">
    <property type="entry name" value="REPLICATIVE DNA HELICASE DNAB"/>
    <property type="match status" value="1"/>
</dbReference>
<evidence type="ECO:0000313" key="15">
    <source>
        <dbReference type="EMBL" id="KRM78925.1"/>
    </source>
</evidence>
<dbReference type="AlphaFoldDB" id="A0A0R2BH85"/>
<name>A0A0R2BH85_9LACO</name>
<dbReference type="EC" id="5.6.2.3" evidence="11 12"/>
<dbReference type="NCBIfam" id="NF004384">
    <property type="entry name" value="PRK05748.1"/>
    <property type="match status" value="1"/>
</dbReference>
<evidence type="ECO:0000256" key="5">
    <source>
        <dbReference type="ARBA" id="ARBA00022801"/>
    </source>
</evidence>
<dbReference type="FunFam" id="3.40.50.300:FF:000076">
    <property type="entry name" value="Replicative DNA helicase"/>
    <property type="match status" value="1"/>
</dbReference>
<evidence type="ECO:0000256" key="6">
    <source>
        <dbReference type="ARBA" id="ARBA00022806"/>
    </source>
</evidence>
<dbReference type="InterPro" id="IPR007692">
    <property type="entry name" value="DNA_helicase_DnaB"/>
</dbReference>
<evidence type="ECO:0000256" key="2">
    <source>
        <dbReference type="ARBA" id="ARBA00022515"/>
    </source>
</evidence>
<dbReference type="Proteomes" id="UP000051813">
    <property type="component" value="Unassembled WGS sequence"/>
</dbReference>
<dbReference type="GO" id="GO:0016887">
    <property type="term" value="F:ATP hydrolysis activity"/>
    <property type="evidence" value="ECO:0007669"/>
    <property type="project" value="RHEA"/>
</dbReference>
<dbReference type="Gene3D" id="1.10.860.10">
    <property type="entry name" value="DNAb Helicase, Chain A"/>
    <property type="match status" value="1"/>
</dbReference>
<comment type="function">
    <text evidence="12">The main replicative DNA helicase, it participates in initiation and elongation during chromosome replication. Travels ahead of the DNA replisome, separating dsDNA into templates for DNA synthesis. A processive ATP-dependent 5'-3' DNA helicase it has DNA-dependent ATPase activity.</text>
</comment>
<dbReference type="InterPro" id="IPR016136">
    <property type="entry name" value="DNA_helicase_N/primase_C"/>
</dbReference>
<evidence type="ECO:0000256" key="9">
    <source>
        <dbReference type="ARBA" id="ARBA00023235"/>
    </source>
</evidence>
<evidence type="ECO:0000256" key="7">
    <source>
        <dbReference type="ARBA" id="ARBA00022840"/>
    </source>
</evidence>
<dbReference type="InterPro" id="IPR027417">
    <property type="entry name" value="P-loop_NTPase"/>
</dbReference>
<keyword evidence="5 12" id="KW-0378">Hydrolase</keyword>
<evidence type="ECO:0000313" key="16">
    <source>
        <dbReference type="Proteomes" id="UP000051813"/>
    </source>
</evidence>
<sequence length="464" mass="51924">MDNLQNQLPPHSEEAEQAVLGSIFLRPDAIVDAMEYLVPEDFYRRAHQIIFQAMINISDRQDAIDVVTIRSELESHHQFEDVGGAAYIAELASNTPSYRNVGYYAKIVEEKSMLRRLIGTATHIVNESYQQDEDATTILDNAEKQIMDVSQNRNRNGFKQISDVLLESMANIDELTKQDSTITGLSTGYADLDRITAGLHEDELIILAARPGVGKTAFALNIAQNIGTKNEDVSIAIFSLEMGAEQLVNRMICAEGNIESNHLRTGQLTDEEWDHLMVAMASLSKAKIYIDDTPGVKMAEIRAKCRRLQQEQKNLGLIVIDYLQLIEGSGQENRQQEVSAISRQLKMLAKELHVPVIALSQLSRGVEQRQDKRPVLSDIRESGSIEQDADIVAFLYREDYYRSEDEDDDTGSAPAQSSDDDQNVGPVEVIIEKNRAGARGTVQLLFVKSYNKFASVSNRDMMPQ</sequence>
<feature type="region of interest" description="Disordered" evidence="13">
    <location>
        <begin position="403"/>
        <end position="425"/>
    </location>
</feature>
<evidence type="ECO:0000256" key="3">
    <source>
        <dbReference type="ARBA" id="ARBA00022705"/>
    </source>
</evidence>
<protein>
    <recommendedName>
        <fullName evidence="11 12">Replicative DNA helicase</fullName>
        <ecNumber evidence="11 12">5.6.2.3</ecNumber>
    </recommendedName>
</protein>
<dbReference type="Pfam" id="PF00772">
    <property type="entry name" value="DnaB"/>
    <property type="match status" value="1"/>
</dbReference>
<dbReference type="Pfam" id="PF03796">
    <property type="entry name" value="DnaB_C"/>
    <property type="match status" value="1"/>
</dbReference>
<dbReference type="PROSITE" id="PS51199">
    <property type="entry name" value="SF4_HELICASE"/>
    <property type="match status" value="1"/>
</dbReference>
<keyword evidence="6 12" id="KW-0347">Helicase</keyword>
<evidence type="ECO:0000256" key="13">
    <source>
        <dbReference type="SAM" id="MobiDB-lite"/>
    </source>
</evidence>
<dbReference type="GO" id="GO:0005524">
    <property type="term" value="F:ATP binding"/>
    <property type="evidence" value="ECO:0007669"/>
    <property type="project" value="UniProtKB-UniRule"/>
</dbReference>
<dbReference type="RefSeq" id="WP_057756318.1">
    <property type="nucleotide sequence ID" value="NZ_AYYK01000008.1"/>
</dbReference>
<evidence type="ECO:0000256" key="12">
    <source>
        <dbReference type="RuleBase" id="RU362085"/>
    </source>
</evidence>
<dbReference type="SUPFAM" id="SSF52540">
    <property type="entry name" value="P-loop containing nucleoside triphosphate hydrolases"/>
    <property type="match status" value="1"/>
</dbReference>
<accession>A0A0R2BH85</accession>
<dbReference type="InterPro" id="IPR003593">
    <property type="entry name" value="AAA+_ATPase"/>
</dbReference>
<keyword evidence="7 12" id="KW-0067">ATP-binding</keyword>
<dbReference type="Gene3D" id="3.40.50.300">
    <property type="entry name" value="P-loop containing nucleotide triphosphate hydrolases"/>
    <property type="match status" value="1"/>
</dbReference>
<keyword evidence="4 12" id="KW-0547">Nucleotide-binding</keyword>
<dbReference type="SUPFAM" id="SSF48024">
    <property type="entry name" value="N-terminal domain of DnaB helicase"/>
    <property type="match status" value="1"/>
</dbReference>
<feature type="domain" description="SF4 helicase" evidence="14">
    <location>
        <begin position="178"/>
        <end position="460"/>
    </location>
</feature>
<keyword evidence="9" id="KW-0413">Isomerase</keyword>
<reference evidence="15 16" key="1">
    <citation type="journal article" date="2015" name="Genome Announc.">
        <title>Expanding the biotechnology potential of lactobacilli through comparative genomics of 213 strains and associated genera.</title>
        <authorList>
            <person name="Sun Z."/>
            <person name="Harris H.M."/>
            <person name="McCann A."/>
            <person name="Guo C."/>
            <person name="Argimon S."/>
            <person name="Zhang W."/>
            <person name="Yang X."/>
            <person name="Jeffery I.B."/>
            <person name="Cooney J.C."/>
            <person name="Kagawa T.F."/>
            <person name="Liu W."/>
            <person name="Song Y."/>
            <person name="Salvetti E."/>
            <person name="Wrobel A."/>
            <person name="Rasinkangas P."/>
            <person name="Parkhill J."/>
            <person name="Rea M.C."/>
            <person name="O'Sullivan O."/>
            <person name="Ritari J."/>
            <person name="Douillard F.P."/>
            <person name="Paul Ross R."/>
            <person name="Yang R."/>
            <person name="Briner A.E."/>
            <person name="Felis G.E."/>
            <person name="de Vos W.M."/>
            <person name="Barrangou R."/>
            <person name="Klaenhammer T.R."/>
            <person name="Caufield P.W."/>
            <person name="Cui Y."/>
            <person name="Zhang H."/>
            <person name="O'Toole P.W."/>
        </authorList>
    </citation>
    <scope>NUCLEOTIDE SEQUENCE [LARGE SCALE GENOMIC DNA]</scope>
    <source>
        <strain evidence="15 16">DSM 20335</strain>
    </source>
</reference>
<organism evidence="15 16">
    <name type="scientific">Lapidilactobacillus dextrinicus DSM 20335</name>
    <dbReference type="NCBI Taxonomy" id="1423738"/>
    <lineage>
        <taxon>Bacteria</taxon>
        <taxon>Bacillati</taxon>
        <taxon>Bacillota</taxon>
        <taxon>Bacilli</taxon>
        <taxon>Lactobacillales</taxon>
        <taxon>Lactobacillaceae</taxon>
        <taxon>Lapidilactobacillus</taxon>
    </lineage>
</organism>
<dbReference type="CDD" id="cd00984">
    <property type="entry name" value="DnaB_C"/>
    <property type="match status" value="1"/>
</dbReference>
<evidence type="ECO:0000256" key="1">
    <source>
        <dbReference type="ARBA" id="ARBA00008428"/>
    </source>
</evidence>
<dbReference type="NCBIfam" id="TIGR00665">
    <property type="entry name" value="DnaB"/>
    <property type="match status" value="1"/>
</dbReference>
<proteinExistence type="inferred from homology"/>
<dbReference type="GO" id="GO:0005829">
    <property type="term" value="C:cytosol"/>
    <property type="evidence" value="ECO:0007669"/>
    <property type="project" value="TreeGrafter"/>
</dbReference>
<dbReference type="STRING" id="1423738.FC84_GL000080"/>
<evidence type="ECO:0000256" key="4">
    <source>
        <dbReference type="ARBA" id="ARBA00022741"/>
    </source>
</evidence>
<dbReference type="GO" id="GO:0042802">
    <property type="term" value="F:identical protein binding"/>
    <property type="evidence" value="ECO:0007669"/>
    <property type="project" value="UniProtKB-ARBA"/>
</dbReference>
<evidence type="ECO:0000259" key="14">
    <source>
        <dbReference type="PROSITE" id="PS51199"/>
    </source>
</evidence>
<dbReference type="PATRIC" id="fig|1423738.3.peg.81"/>
<dbReference type="InterPro" id="IPR007693">
    <property type="entry name" value="DNA_helicase_DnaB-like_N"/>
</dbReference>
<evidence type="ECO:0000256" key="8">
    <source>
        <dbReference type="ARBA" id="ARBA00023125"/>
    </source>
</evidence>
<keyword evidence="16" id="KW-1185">Reference proteome</keyword>
<dbReference type="InterPro" id="IPR036185">
    <property type="entry name" value="DNA_heli_DnaB-like_N_sf"/>
</dbReference>
<dbReference type="GO" id="GO:0006269">
    <property type="term" value="P:DNA replication, synthesis of primer"/>
    <property type="evidence" value="ECO:0007669"/>
    <property type="project" value="UniProtKB-UniRule"/>
</dbReference>
<comment type="caution">
    <text evidence="15">The sequence shown here is derived from an EMBL/GenBank/DDBJ whole genome shotgun (WGS) entry which is preliminary data.</text>
</comment>
<keyword evidence="3 12" id="KW-0235">DNA replication</keyword>
<dbReference type="OrthoDB" id="9773982at2"/>
<dbReference type="GO" id="GO:0003677">
    <property type="term" value="F:DNA binding"/>
    <property type="evidence" value="ECO:0007669"/>
    <property type="project" value="UniProtKB-UniRule"/>
</dbReference>